<keyword evidence="3 6" id="KW-0812">Transmembrane</keyword>
<dbReference type="Proteomes" id="UP000297890">
    <property type="component" value="Unassembled WGS sequence"/>
</dbReference>
<keyword evidence="9" id="KW-1185">Reference proteome</keyword>
<dbReference type="OrthoDB" id="9803781at2"/>
<reference evidence="8 9" key="1">
    <citation type="journal article" date="2019" name="ISME J.">
        <title>Candidatus Macondimonas diazotrophica, a novel gammaproteobacterial genus dominating crude-oil-contaminated coastal sediments.</title>
        <authorList>
            <person name="Karthikeyan S."/>
            <person name="Konstantinidis K."/>
        </authorList>
    </citation>
    <scope>NUCLEOTIDE SEQUENCE [LARGE SCALE GENOMIC DNA]</scope>
    <source>
        <strain evidence="8 9">KTK01</strain>
    </source>
</reference>
<feature type="transmembrane region" description="Helical" evidence="6">
    <location>
        <begin position="243"/>
        <end position="267"/>
    </location>
</feature>
<dbReference type="EMBL" id="SRIO01000014">
    <property type="protein sequence ID" value="TFZ81884.1"/>
    <property type="molecule type" value="Genomic_DNA"/>
</dbReference>
<evidence type="ECO:0000256" key="6">
    <source>
        <dbReference type="SAM" id="Phobius"/>
    </source>
</evidence>
<keyword evidence="5 6" id="KW-0472">Membrane</keyword>
<dbReference type="Pfam" id="PF03176">
    <property type="entry name" value="MMPL"/>
    <property type="match status" value="1"/>
</dbReference>
<name>A0A4Z0F7B1_9GAMM</name>
<dbReference type="Gene3D" id="1.20.1640.10">
    <property type="entry name" value="Multidrug efflux transporter AcrB transmembrane domain"/>
    <property type="match status" value="2"/>
</dbReference>
<evidence type="ECO:0000256" key="2">
    <source>
        <dbReference type="ARBA" id="ARBA00022475"/>
    </source>
</evidence>
<evidence type="ECO:0000313" key="8">
    <source>
        <dbReference type="EMBL" id="TFZ81884.1"/>
    </source>
</evidence>
<comment type="subcellular location">
    <subcellularLocation>
        <location evidence="1">Cell membrane</location>
        <topology evidence="1">Multi-pass membrane protein</topology>
    </subcellularLocation>
</comment>
<evidence type="ECO:0000256" key="1">
    <source>
        <dbReference type="ARBA" id="ARBA00004651"/>
    </source>
</evidence>
<feature type="transmembrane region" description="Helical" evidence="6">
    <location>
        <begin position="739"/>
        <end position="761"/>
    </location>
</feature>
<accession>A0A4Z0F7B1</accession>
<evidence type="ECO:0000313" key="9">
    <source>
        <dbReference type="Proteomes" id="UP000297890"/>
    </source>
</evidence>
<feature type="transmembrane region" description="Helical" evidence="6">
    <location>
        <begin position="703"/>
        <end position="727"/>
    </location>
</feature>
<keyword evidence="4 6" id="KW-1133">Transmembrane helix</keyword>
<feature type="transmembrane region" description="Helical" evidence="6">
    <location>
        <begin position="660"/>
        <end position="682"/>
    </location>
</feature>
<dbReference type="GO" id="GO:0005886">
    <property type="term" value="C:plasma membrane"/>
    <property type="evidence" value="ECO:0007669"/>
    <property type="project" value="UniProtKB-SubCell"/>
</dbReference>
<dbReference type="AlphaFoldDB" id="A0A4Z0F7B1"/>
<feature type="transmembrane region" description="Helical" evidence="6">
    <location>
        <begin position="321"/>
        <end position="340"/>
    </location>
</feature>
<dbReference type="RefSeq" id="WP_135282362.1">
    <property type="nucleotide sequence ID" value="NZ_SRIO01000014.1"/>
</dbReference>
<sequence>MEHKIAYLAVRYRRSFTAAVWVVSALCLFAVSRLDITTVQTDFLPKGHPYTALQSEFAESFGGANKIALALEVSDDRDIFSLPTLEKIHDITRALEQTAGVDSLTITSLATSKMARISASAEGIRSEALMWPDIPTDEAGARALKDTVIQTPLAYGRYVSGDLKSALITADLYENFSDYDVLFAQLSALQAQVEDANHVFRMVGEPIIYGYVASLLNETILIVLGVLGSIAILLYLMVGTVRAVVFPLLSGFLSCIWTLGICAAFGINLDPLLLPVIILLFARGVSHSLQMVLRFDEEVSKDGVTIPEGATRTLAELFRPGMLGIATDGLCAAAVGLSSIPFLQKLALIAVIWVSTIAISASVLTPVFLAGYRNVDTRPNWIRQRITAALAALGHLAMSPGRYVVVGLALTLFAISSFSAMNLQIGDSSAGSPIFREDSRFNEDLAAINSKFGGTDTLMVVARGDGPDAQKDPEVLETVHALQRYMEMQPEIVRSFSVADMMVSINRLLHDDNPHFQELADDRFVNGELMYQLRANSQPGQLESVIDSMFENSAVQFVMNSREGDVIRTALARFNEFALAHDIKTASLEIGGGVIGMLAAVNEVILDDQIESIGVALLILMLVCTMVYRSSHAGLFFLAPVALSNTVTFGYMAYQGIGMTVNTVPVAAIGIGLGVDYAIYIADRVKEEWEAGSTVKKAMIDAMASAGQGVLITATVLIVSVLLWQFSSLRFQAEMGQLMGLWMVVSASSALLLTPAMIYIFKPRFVFTERNNEIFEGSLLIN</sequence>
<protein>
    <submittedName>
        <fullName evidence="8">RND transporter</fullName>
    </submittedName>
</protein>
<evidence type="ECO:0000256" key="3">
    <source>
        <dbReference type="ARBA" id="ARBA00022692"/>
    </source>
</evidence>
<proteinExistence type="predicted"/>
<evidence type="ECO:0000256" key="5">
    <source>
        <dbReference type="ARBA" id="ARBA00023136"/>
    </source>
</evidence>
<organism evidence="8 9">
    <name type="scientific">Candidatus Macondimonas diazotrophica</name>
    <dbReference type="NCBI Taxonomy" id="2305248"/>
    <lineage>
        <taxon>Bacteria</taxon>
        <taxon>Pseudomonadati</taxon>
        <taxon>Pseudomonadota</taxon>
        <taxon>Gammaproteobacteria</taxon>
        <taxon>Chromatiales</taxon>
        <taxon>Ectothiorhodospiraceae</taxon>
        <taxon>Candidatus Macondimonas</taxon>
    </lineage>
</organism>
<feature type="transmembrane region" description="Helical" evidence="6">
    <location>
        <begin position="404"/>
        <end position="423"/>
    </location>
</feature>
<dbReference type="PANTHER" id="PTHR33406">
    <property type="entry name" value="MEMBRANE PROTEIN MJ1562-RELATED"/>
    <property type="match status" value="1"/>
</dbReference>
<dbReference type="PANTHER" id="PTHR33406:SF10">
    <property type="entry name" value="SSD DOMAIN-CONTAINING PROTEIN"/>
    <property type="match status" value="1"/>
</dbReference>
<feature type="transmembrane region" description="Helical" evidence="6">
    <location>
        <begin position="208"/>
        <end position="236"/>
    </location>
</feature>
<dbReference type="InterPro" id="IPR050545">
    <property type="entry name" value="Mycobact_MmpL"/>
</dbReference>
<keyword evidence="2" id="KW-1003">Cell membrane</keyword>
<feature type="domain" description="Membrane transport protein MMPL" evidence="7">
    <location>
        <begin position="594"/>
        <end position="762"/>
    </location>
</feature>
<comment type="caution">
    <text evidence="8">The sequence shown here is derived from an EMBL/GenBank/DDBJ whole genome shotgun (WGS) entry which is preliminary data.</text>
</comment>
<feature type="transmembrane region" description="Helical" evidence="6">
    <location>
        <begin position="635"/>
        <end position="654"/>
    </location>
</feature>
<gene>
    <name evidence="8" type="ORF">E4680_10470</name>
</gene>
<feature type="transmembrane region" description="Helical" evidence="6">
    <location>
        <begin position="346"/>
        <end position="369"/>
    </location>
</feature>
<evidence type="ECO:0000256" key="4">
    <source>
        <dbReference type="ARBA" id="ARBA00022989"/>
    </source>
</evidence>
<evidence type="ECO:0000259" key="7">
    <source>
        <dbReference type="Pfam" id="PF03176"/>
    </source>
</evidence>
<dbReference type="SUPFAM" id="SSF82866">
    <property type="entry name" value="Multidrug efflux transporter AcrB transmembrane domain"/>
    <property type="match status" value="2"/>
</dbReference>
<dbReference type="InterPro" id="IPR004869">
    <property type="entry name" value="MMPL_dom"/>
</dbReference>